<dbReference type="RefSeq" id="WP_228393475.1">
    <property type="nucleotide sequence ID" value="NZ_BAAAIK010000004.1"/>
</dbReference>
<comment type="caution">
    <text evidence="1">The sequence shown here is derived from an EMBL/GenBank/DDBJ whole genome shotgun (WGS) entry which is preliminary data.</text>
</comment>
<organism evidence="1 2">
    <name type="scientific">Ornithinicoccus hortensis</name>
    <dbReference type="NCBI Taxonomy" id="82346"/>
    <lineage>
        <taxon>Bacteria</taxon>
        <taxon>Bacillati</taxon>
        <taxon>Actinomycetota</taxon>
        <taxon>Actinomycetes</taxon>
        <taxon>Micrococcales</taxon>
        <taxon>Intrasporangiaceae</taxon>
        <taxon>Ornithinicoccus</taxon>
    </lineage>
</organism>
<accession>A0A542YQA4</accession>
<keyword evidence="2" id="KW-1185">Reference proteome</keyword>
<proteinExistence type="predicted"/>
<name>A0A542YQA4_9MICO</name>
<dbReference type="Proteomes" id="UP000319516">
    <property type="component" value="Unassembled WGS sequence"/>
</dbReference>
<evidence type="ECO:0000313" key="1">
    <source>
        <dbReference type="EMBL" id="TQL50288.1"/>
    </source>
</evidence>
<sequence length="198" mass="21474">MTDAAAPDGALSHAIGQAVGQAIIGGGADQLPGLDPADPDDQLHLVRRAAAAESVSRELLQQSVRAARAAGLSWAAIGAELGLSRQGVQQRFGSRTEPEPSAQYRWLGPVTAFEEMAELEIAGRLGWHTVEAGMLRHRMVRTDTQWEHRRAVWSGAVRRYEQEGWQVGARAFPWVYLVRDLGAPAEQPAEQPVERPAG</sequence>
<evidence type="ECO:0000313" key="2">
    <source>
        <dbReference type="Proteomes" id="UP000319516"/>
    </source>
</evidence>
<protein>
    <submittedName>
        <fullName evidence="1">Uncharacterized protein</fullName>
    </submittedName>
</protein>
<dbReference type="AlphaFoldDB" id="A0A542YQA4"/>
<dbReference type="EMBL" id="VFOP01000001">
    <property type="protein sequence ID" value="TQL50288.1"/>
    <property type="molecule type" value="Genomic_DNA"/>
</dbReference>
<reference evidence="1 2" key="1">
    <citation type="submission" date="2019-06" db="EMBL/GenBank/DDBJ databases">
        <title>Sequencing the genomes of 1000 actinobacteria strains.</title>
        <authorList>
            <person name="Klenk H.-P."/>
        </authorList>
    </citation>
    <scope>NUCLEOTIDE SEQUENCE [LARGE SCALE GENOMIC DNA]</scope>
    <source>
        <strain evidence="1 2">DSM 12335</strain>
    </source>
</reference>
<gene>
    <name evidence="1" type="ORF">FB467_1392</name>
</gene>